<evidence type="ECO:0000256" key="2">
    <source>
        <dbReference type="ARBA" id="ARBA00023002"/>
    </source>
</evidence>
<organism evidence="3 4">
    <name type="scientific">Acinetobacter shaoyimingii</name>
    <dbReference type="NCBI Taxonomy" id="2715164"/>
    <lineage>
        <taxon>Bacteria</taxon>
        <taxon>Pseudomonadati</taxon>
        <taxon>Pseudomonadota</taxon>
        <taxon>Gammaproteobacteria</taxon>
        <taxon>Moraxellales</taxon>
        <taxon>Moraxellaceae</taxon>
        <taxon>Acinetobacter</taxon>
    </lineage>
</organism>
<gene>
    <name evidence="3" type="ORF">G8E00_09280</name>
</gene>
<dbReference type="GO" id="GO:0019290">
    <property type="term" value="P:siderophore biosynthetic process"/>
    <property type="evidence" value="ECO:0007669"/>
    <property type="project" value="InterPro"/>
</dbReference>
<dbReference type="PRINTS" id="PR01397">
    <property type="entry name" value="DHBDHDRGNASE"/>
</dbReference>
<sequence length="256" mass="28083">MQQTIIVTGAAQGMGAAITHKLLIQGYHVLAIDQQPDPQQWELWQRIDANHAHAVETIVQDISDFQNTQKLIEKCMKRNEVIGLVNVAGILIMTSLLDAKLQDWQHSWAVNVQGPILISQLVAKHFVQKGKGSIVTVSSNSARMPRTQLGLYATTKAALSHFCRNLGLEVAPYNVRVNIVSPGSTLTQMQKQLWTDDQPPASVLEGDLAQFRTGIPLKKLAEPEDIAEAVYFLLSDQASQITMQELVIDGGATLGV</sequence>
<comment type="similarity">
    <text evidence="1">Belongs to the short-chain dehydrogenases/reductases (SDR) family.</text>
</comment>
<dbReference type="Gene3D" id="3.40.50.720">
    <property type="entry name" value="NAD(P)-binding Rossmann-like Domain"/>
    <property type="match status" value="1"/>
</dbReference>
<proteinExistence type="inferred from homology"/>
<evidence type="ECO:0000313" key="4">
    <source>
        <dbReference type="Proteomes" id="UP000502297"/>
    </source>
</evidence>
<dbReference type="PANTHER" id="PTHR43639:SF1">
    <property type="entry name" value="SHORT-CHAIN DEHYDROGENASE_REDUCTASE FAMILY PROTEIN"/>
    <property type="match status" value="1"/>
</dbReference>
<dbReference type="InterPro" id="IPR003560">
    <property type="entry name" value="DHB_DH"/>
</dbReference>
<protein>
    <submittedName>
        <fullName evidence="3">SDR family oxidoreductase</fullName>
    </submittedName>
</protein>
<dbReference type="InterPro" id="IPR020904">
    <property type="entry name" value="Sc_DH/Rdtase_CS"/>
</dbReference>
<keyword evidence="4" id="KW-1185">Reference proteome</keyword>
<dbReference type="SUPFAM" id="SSF51735">
    <property type="entry name" value="NAD(P)-binding Rossmann-fold domains"/>
    <property type="match status" value="1"/>
</dbReference>
<dbReference type="Pfam" id="PF13561">
    <property type="entry name" value="adh_short_C2"/>
    <property type="match status" value="1"/>
</dbReference>
<dbReference type="PANTHER" id="PTHR43639">
    <property type="entry name" value="OXIDOREDUCTASE, SHORT-CHAIN DEHYDROGENASE/REDUCTASE FAMILY (AFU_ORTHOLOGUE AFUA_5G02870)"/>
    <property type="match status" value="1"/>
</dbReference>
<dbReference type="KEGG" id="asha:G8E00_09280"/>
<dbReference type="PROSITE" id="PS00061">
    <property type="entry name" value="ADH_SHORT"/>
    <property type="match status" value="1"/>
</dbReference>
<dbReference type="GO" id="GO:0008667">
    <property type="term" value="F:2,3-dihydro-2,3-dihydroxybenzoate dehydrogenase activity"/>
    <property type="evidence" value="ECO:0007669"/>
    <property type="project" value="InterPro"/>
</dbReference>
<dbReference type="EMBL" id="CP049801">
    <property type="protein sequence ID" value="QIO06134.1"/>
    <property type="molecule type" value="Genomic_DNA"/>
</dbReference>
<reference evidence="3 4" key="1">
    <citation type="submission" date="2020-03" db="EMBL/GenBank/DDBJ databases">
        <authorList>
            <person name="Zhu W."/>
        </authorList>
    </citation>
    <scope>NUCLEOTIDE SEQUENCE [LARGE SCALE GENOMIC DNA]</scope>
    <source>
        <strain evidence="3 4">323-1</strain>
    </source>
</reference>
<evidence type="ECO:0000256" key="1">
    <source>
        <dbReference type="ARBA" id="ARBA00006484"/>
    </source>
</evidence>
<name>A0A6G8RW47_9GAMM</name>
<dbReference type="RefSeq" id="WP_166223962.1">
    <property type="nucleotide sequence ID" value="NZ_CP049801.1"/>
</dbReference>
<evidence type="ECO:0000313" key="3">
    <source>
        <dbReference type="EMBL" id="QIO06134.1"/>
    </source>
</evidence>
<dbReference type="FunFam" id="3.40.50.720:FF:000084">
    <property type="entry name" value="Short-chain dehydrogenase reductase"/>
    <property type="match status" value="1"/>
</dbReference>
<dbReference type="InterPro" id="IPR002347">
    <property type="entry name" value="SDR_fam"/>
</dbReference>
<keyword evidence="2" id="KW-0560">Oxidoreductase</keyword>
<dbReference type="Proteomes" id="UP000502297">
    <property type="component" value="Chromosome"/>
</dbReference>
<accession>A0A6G8RW47</accession>
<dbReference type="InterPro" id="IPR036291">
    <property type="entry name" value="NAD(P)-bd_dom_sf"/>
</dbReference>
<dbReference type="AlphaFoldDB" id="A0A6G8RW47"/>